<proteinExistence type="predicted"/>
<keyword evidence="2" id="KW-1185">Reference proteome</keyword>
<evidence type="ECO:0000313" key="2">
    <source>
        <dbReference type="Proteomes" id="UP001500604"/>
    </source>
</evidence>
<accession>A0ABP8V297</accession>
<organism evidence="1 2">
    <name type="scientific">Kistimonas scapharcae</name>
    <dbReference type="NCBI Taxonomy" id="1036133"/>
    <lineage>
        <taxon>Bacteria</taxon>
        <taxon>Pseudomonadati</taxon>
        <taxon>Pseudomonadota</taxon>
        <taxon>Gammaproteobacteria</taxon>
        <taxon>Oceanospirillales</taxon>
        <taxon>Endozoicomonadaceae</taxon>
        <taxon>Kistimonas</taxon>
    </lineage>
</organism>
<gene>
    <name evidence="1" type="ORF">GCM10023116_21870</name>
</gene>
<name>A0ABP8V297_9GAMM</name>
<comment type="caution">
    <text evidence="1">The sequence shown here is derived from an EMBL/GenBank/DDBJ whole genome shotgun (WGS) entry which is preliminary data.</text>
</comment>
<evidence type="ECO:0000313" key="1">
    <source>
        <dbReference type="EMBL" id="GAA4649906.1"/>
    </source>
</evidence>
<protein>
    <submittedName>
        <fullName evidence="1">Uncharacterized protein</fullName>
    </submittedName>
</protein>
<dbReference type="EMBL" id="BAABFL010000334">
    <property type="protein sequence ID" value="GAA4649906.1"/>
    <property type="molecule type" value="Genomic_DNA"/>
</dbReference>
<dbReference type="Proteomes" id="UP001500604">
    <property type="component" value="Unassembled WGS sequence"/>
</dbReference>
<reference evidence="2" key="1">
    <citation type="journal article" date="2019" name="Int. J. Syst. Evol. Microbiol.">
        <title>The Global Catalogue of Microorganisms (GCM) 10K type strain sequencing project: providing services to taxonomists for standard genome sequencing and annotation.</title>
        <authorList>
            <consortium name="The Broad Institute Genomics Platform"/>
            <consortium name="The Broad Institute Genome Sequencing Center for Infectious Disease"/>
            <person name="Wu L."/>
            <person name="Ma J."/>
        </authorList>
    </citation>
    <scope>NUCLEOTIDE SEQUENCE [LARGE SCALE GENOMIC DNA]</scope>
    <source>
        <strain evidence="2">JCM 17805</strain>
    </source>
</reference>
<sequence>MYRFLSTYIAAQQAFLLVNEAISKLQLLMSRHWDDLYNQLILLSTNIYRKHTERNSHIDKAYTEIINQASSYLRVESQLYHASSGVILVV</sequence>